<dbReference type="AlphaFoldDB" id="A0A5C6UT01"/>
<keyword evidence="2" id="KW-0012">Acyltransferase</keyword>
<reference evidence="4 5" key="1">
    <citation type="submission" date="2019-08" db="EMBL/GenBank/DDBJ databases">
        <title>Genome of Luteibaculum oceani JCM 18817.</title>
        <authorList>
            <person name="Bowman J.P."/>
        </authorList>
    </citation>
    <scope>NUCLEOTIDE SEQUENCE [LARGE SCALE GENOMIC DNA]</scope>
    <source>
        <strain evidence="4 5">JCM 18817</strain>
    </source>
</reference>
<dbReference type="SUPFAM" id="SSF55729">
    <property type="entry name" value="Acyl-CoA N-acyltransferases (Nat)"/>
    <property type="match status" value="1"/>
</dbReference>
<accession>A0A5C6UT01</accession>
<dbReference type="Pfam" id="PF00583">
    <property type="entry name" value="Acetyltransf_1"/>
    <property type="match status" value="1"/>
</dbReference>
<name>A0A5C6UT01_9FLAO</name>
<dbReference type="PROSITE" id="PS51186">
    <property type="entry name" value="GNAT"/>
    <property type="match status" value="1"/>
</dbReference>
<evidence type="ECO:0000256" key="2">
    <source>
        <dbReference type="ARBA" id="ARBA00023315"/>
    </source>
</evidence>
<dbReference type="EMBL" id="VORB01000011">
    <property type="protein sequence ID" value="TXC76109.1"/>
    <property type="molecule type" value="Genomic_DNA"/>
</dbReference>
<dbReference type="InterPro" id="IPR050680">
    <property type="entry name" value="YpeA/RimI_acetyltransf"/>
</dbReference>
<dbReference type="InterPro" id="IPR000182">
    <property type="entry name" value="GNAT_dom"/>
</dbReference>
<protein>
    <submittedName>
        <fullName evidence="4">GNAT family N-acetyltransferase</fullName>
    </submittedName>
</protein>
<feature type="domain" description="N-acetyltransferase" evidence="3">
    <location>
        <begin position="1"/>
        <end position="145"/>
    </location>
</feature>
<gene>
    <name evidence="4" type="ORF">FRX97_11395</name>
</gene>
<dbReference type="InterPro" id="IPR016181">
    <property type="entry name" value="Acyl_CoA_acyltransferase"/>
</dbReference>
<evidence type="ECO:0000256" key="1">
    <source>
        <dbReference type="ARBA" id="ARBA00022679"/>
    </source>
</evidence>
<organism evidence="4 5">
    <name type="scientific">Luteibaculum oceani</name>
    <dbReference type="NCBI Taxonomy" id="1294296"/>
    <lineage>
        <taxon>Bacteria</taxon>
        <taxon>Pseudomonadati</taxon>
        <taxon>Bacteroidota</taxon>
        <taxon>Flavobacteriia</taxon>
        <taxon>Flavobacteriales</taxon>
        <taxon>Luteibaculaceae</taxon>
        <taxon>Luteibaculum</taxon>
    </lineage>
</organism>
<evidence type="ECO:0000259" key="3">
    <source>
        <dbReference type="PROSITE" id="PS51186"/>
    </source>
</evidence>
<dbReference type="OrthoDB" id="7585366at2"/>
<comment type="caution">
    <text evidence="4">The sequence shown here is derived from an EMBL/GenBank/DDBJ whole genome shotgun (WGS) entry which is preliminary data.</text>
</comment>
<dbReference type="CDD" id="cd04301">
    <property type="entry name" value="NAT_SF"/>
    <property type="match status" value="1"/>
</dbReference>
<dbReference type="RefSeq" id="WP_147015347.1">
    <property type="nucleotide sequence ID" value="NZ_VORB01000011.1"/>
</dbReference>
<keyword evidence="5" id="KW-1185">Reference proteome</keyword>
<dbReference type="Gene3D" id="3.40.630.30">
    <property type="match status" value="1"/>
</dbReference>
<evidence type="ECO:0000313" key="5">
    <source>
        <dbReference type="Proteomes" id="UP000321168"/>
    </source>
</evidence>
<dbReference type="GO" id="GO:0016747">
    <property type="term" value="F:acyltransferase activity, transferring groups other than amino-acyl groups"/>
    <property type="evidence" value="ECO:0007669"/>
    <property type="project" value="InterPro"/>
</dbReference>
<dbReference type="PANTHER" id="PTHR43420">
    <property type="entry name" value="ACETYLTRANSFERASE"/>
    <property type="match status" value="1"/>
</dbReference>
<sequence length="145" mass="16106">MDISIITRDSGAHPVFDRETICSFLHKHLEEYGDPVDQIKMCYDFALKSGIGGFVTLAHDEHNKLAGVVIMNETGMGGYIPENILVYIAVDKAFRGQGVGKKLMKAACDHAKGAVALHVEPDNPARHLYEKLGFTSKYLEMRLQK</sequence>
<keyword evidence="1 4" id="KW-0808">Transferase</keyword>
<evidence type="ECO:0000313" key="4">
    <source>
        <dbReference type="EMBL" id="TXC76109.1"/>
    </source>
</evidence>
<dbReference type="Proteomes" id="UP000321168">
    <property type="component" value="Unassembled WGS sequence"/>
</dbReference>
<proteinExistence type="predicted"/>